<keyword evidence="4 5" id="KW-0378">Hydrolase</keyword>
<dbReference type="NCBIfam" id="TIGR02009">
    <property type="entry name" value="PGMB-YQAB-SF"/>
    <property type="match status" value="1"/>
</dbReference>
<evidence type="ECO:0000313" key="7">
    <source>
        <dbReference type="Proteomes" id="UP000001505"/>
    </source>
</evidence>
<dbReference type="KEGG" id="wch:wcw_0140"/>
<evidence type="ECO:0000256" key="1">
    <source>
        <dbReference type="ARBA" id="ARBA00005199"/>
    </source>
</evidence>
<dbReference type="InterPro" id="IPR023198">
    <property type="entry name" value="PGP-like_dom2"/>
</dbReference>
<evidence type="ECO:0000256" key="2">
    <source>
        <dbReference type="ARBA" id="ARBA00006171"/>
    </source>
</evidence>
<comment type="similarity">
    <text evidence="3 5">Belongs to the trehalose phosphatase family.</text>
</comment>
<dbReference type="InterPro" id="IPR036412">
    <property type="entry name" value="HAD-like_sf"/>
</dbReference>
<name>D6YTQ4_WADCW</name>
<dbReference type="InterPro" id="IPR006379">
    <property type="entry name" value="HAD-SF_hydro_IIB"/>
</dbReference>
<protein>
    <recommendedName>
        <fullName evidence="5">Trehalose 6-phosphate phosphatase</fullName>
        <ecNumber evidence="5">3.1.3.12</ecNumber>
    </recommendedName>
</protein>
<dbReference type="SFLD" id="SFLDG01129">
    <property type="entry name" value="C1.5:_HAD__Beta-PGM__Phosphata"/>
    <property type="match status" value="1"/>
</dbReference>
<dbReference type="Proteomes" id="UP000001505">
    <property type="component" value="Chromosome"/>
</dbReference>
<dbReference type="eggNOG" id="COG1877">
    <property type="taxonomic scope" value="Bacteria"/>
</dbReference>
<dbReference type="Pfam" id="PF00702">
    <property type="entry name" value="Hydrolase"/>
    <property type="match status" value="1"/>
</dbReference>
<keyword evidence="7" id="KW-1185">Reference proteome</keyword>
<dbReference type="GO" id="GO:0005992">
    <property type="term" value="P:trehalose biosynthetic process"/>
    <property type="evidence" value="ECO:0007669"/>
    <property type="project" value="UniProtKB-UniPathway"/>
</dbReference>
<dbReference type="GO" id="GO:0046872">
    <property type="term" value="F:metal ion binding"/>
    <property type="evidence" value="ECO:0007669"/>
    <property type="project" value="UniProtKB-KW"/>
</dbReference>
<keyword evidence="5" id="KW-0479">Metal-binding</keyword>
<evidence type="ECO:0000256" key="4">
    <source>
        <dbReference type="ARBA" id="ARBA00022801"/>
    </source>
</evidence>
<dbReference type="EMBL" id="CP001928">
    <property type="protein sequence ID" value="ADI37515.1"/>
    <property type="molecule type" value="Genomic_DNA"/>
</dbReference>
<reference evidence="6 7" key="1">
    <citation type="journal article" date="2010" name="PLoS ONE">
        <title>The Waddlia genome: a window into chlamydial biology.</title>
        <authorList>
            <person name="Bertelli C."/>
            <person name="Collyn F."/>
            <person name="Croxatto A."/>
            <person name="Ruckert C."/>
            <person name="Polkinghorne A."/>
            <person name="Kebbi-Beghdadi C."/>
            <person name="Goesmann A."/>
            <person name="Vaughan L."/>
            <person name="Greub G."/>
        </authorList>
    </citation>
    <scope>NUCLEOTIDE SEQUENCE [LARGE SCALE GENOMIC DNA]</scope>
    <source>
        <strain evidence="7">ATCC VR-1470 / WSU 86-1044</strain>
    </source>
</reference>
<dbReference type="STRING" id="716544.wcw_0140"/>
<dbReference type="Gene3D" id="1.10.150.240">
    <property type="entry name" value="Putative phosphatase, domain 2"/>
    <property type="match status" value="1"/>
</dbReference>
<dbReference type="UniPathway" id="UPA00299"/>
<dbReference type="Pfam" id="PF02358">
    <property type="entry name" value="Trehalose_PPase"/>
    <property type="match status" value="1"/>
</dbReference>
<comment type="catalytic activity">
    <reaction evidence="5">
        <text>alpha,alpha-trehalose 6-phosphate + H2O = alpha,alpha-trehalose + phosphate</text>
        <dbReference type="Rhea" id="RHEA:23420"/>
        <dbReference type="ChEBI" id="CHEBI:15377"/>
        <dbReference type="ChEBI" id="CHEBI:16551"/>
        <dbReference type="ChEBI" id="CHEBI:43474"/>
        <dbReference type="ChEBI" id="CHEBI:58429"/>
        <dbReference type="EC" id="3.1.3.12"/>
    </reaction>
</comment>
<organism evidence="6 7">
    <name type="scientific">Waddlia chondrophila (strain ATCC VR-1470 / WSU 86-1044)</name>
    <dbReference type="NCBI Taxonomy" id="716544"/>
    <lineage>
        <taxon>Bacteria</taxon>
        <taxon>Pseudomonadati</taxon>
        <taxon>Chlamydiota</taxon>
        <taxon>Chlamydiia</taxon>
        <taxon>Parachlamydiales</taxon>
        <taxon>Waddliaceae</taxon>
        <taxon>Waddlia</taxon>
    </lineage>
</organism>
<dbReference type="InterPro" id="IPR006439">
    <property type="entry name" value="HAD-SF_hydro_IA"/>
</dbReference>
<keyword evidence="5" id="KW-0460">Magnesium</keyword>
<sequence>MKAVISPENHHAVIFDLDGIITRTASVHAKAWKKMFDDFLKARAEEYKEAFVPFDENVDYLNYVDGKPRYEGIQSFLSSRSINLPMGDPNDGPESLTIYGLGNKKNQLFIDVLQADGIEVYETTIALIHEIRRLGVKTALISSSKNCRSIIKQVGAEDLFDARIDGLDAIERKIKGKPAPDIFLKAAEDLGVDPSHAVVIEDAISGVQAGKKGGFAEVIGVDRSDQRQALLENGADVVVKDLREVEVIDQTAKKPHALENIDKVRERLAGKTPVIFFDYDGTLTPITSHPDKALLDPAIKKTLENMKKRFMIAVISGRDRLDVQEKINIDGIFYAGSHGFDISGPNGQHFEIDEGKKKLPMLGAAEEELNERIPEVKGAWVERKRYSIAIHYRGVSKEKEAEVESIVDEIHRRYKKDLRKAIGKKIFELQPDIPWNKGKALKKLLELFDLDRPEVCPVYLGDDVTDEDAFFAISENGLGIAVQDEDQPTHAHFTVNNVEEVHSFLLQLFNDA</sequence>
<dbReference type="SUPFAM" id="SSF56784">
    <property type="entry name" value="HAD-like"/>
    <property type="match status" value="2"/>
</dbReference>
<dbReference type="HOGENOM" id="CLU_037265_4_1_0"/>
<dbReference type="InterPro" id="IPR044651">
    <property type="entry name" value="OTSB-like"/>
</dbReference>
<dbReference type="GO" id="GO:0004805">
    <property type="term" value="F:trehalose-phosphatase activity"/>
    <property type="evidence" value="ECO:0007669"/>
    <property type="project" value="UniProtKB-EC"/>
</dbReference>
<comment type="function">
    <text evidence="5">Removes the phosphate from trehalose 6-phosphate to produce free trehalose.</text>
</comment>
<dbReference type="OrthoDB" id="9797743at2"/>
<evidence type="ECO:0000256" key="3">
    <source>
        <dbReference type="ARBA" id="ARBA00008770"/>
    </source>
</evidence>
<dbReference type="Gene3D" id="3.30.70.1020">
    <property type="entry name" value="Trehalose-6-phosphate phosphatase related protein, domain 2"/>
    <property type="match status" value="1"/>
</dbReference>
<dbReference type="InterPro" id="IPR023214">
    <property type="entry name" value="HAD_sf"/>
</dbReference>
<evidence type="ECO:0000256" key="5">
    <source>
        <dbReference type="RuleBase" id="RU361117"/>
    </source>
</evidence>
<proteinExistence type="inferred from homology"/>
<dbReference type="InterPro" id="IPR010976">
    <property type="entry name" value="B-phosphoglucomutase_hydrolase"/>
</dbReference>
<dbReference type="NCBIfam" id="TIGR01484">
    <property type="entry name" value="HAD-SF-IIB"/>
    <property type="match status" value="1"/>
</dbReference>
<gene>
    <name evidence="6" type="ordered locus">wcw_0140</name>
</gene>
<dbReference type="eggNOG" id="COG0637">
    <property type="taxonomic scope" value="Bacteria"/>
</dbReference>
<dbReference type="PANTHER" id="PTHR43768">
    <property type="entry name" value="TREHALOSE 6-PHOSPHATE PHOSPHATASE"/>
    <property type="match status" value="1"/>
</dbReference>
<dbReference type="NCBIfam" id="TIGR00685">
    <property type="entry name" value="T6PP"/>
    <property type="match status" value="1"/>
</dbReference>
<dbReference type="RefSeq" id="WP_013181243.1">
    <property type="nucleotide sequence ID" value="NC_014225.1"/>
</dbReference>
<comment type="similarity">
    <text evidence="2">Belongs to the HAD-like hydrolase superfamily. CbbY/CbbZ/Gph/YieH family.</text>
</comment>
<dbReference type="AlphaFoldDB" id="D6YTQ4"/>
<dbReference type="PANTHER" id="PTHR43768:SF3">
    <property type="entry name" value="TREHALOSE 6-PHOSPHATE PHOSPHATASE"/>
    <property type="match status" value="1"/>
</dbReference>
<comment type="cofactor">
    <cofactor evidence="5">
        <name>Mg(2+)</name>
        <dbReference type="ChEBI" id="CHEBI:18420"/>
    </cofactor>
</comment>
<accession>D6YTQ4</accession>
<comment type="pathway">
    <text evidence="1 5">Glycan biosynthesis; trehalose biosynthesis.</text>
</comment>
<dbReference type="InterPro" id="IPR003337">
    <property type="entry name" value="Trehalose_PPase"/>
</dbReference>
<dbReference type="NCBIfam" id="TIGR01509">
    <property type="entry name" value="HAD-SF-IA-v3"/>
    <property type="match status" value="1"/>
</dbReference>
<dbReference type="SFLD" id="SFLDS00003">
    <property type="entry name" value="Haloacid_Dehalogenase"/>
    <property type="match status" value="1"/>
</dbReference>
<dbReference type="Gene3D" id="3.40.50.1000">
    <property type="entry name" value="HAD superfamily/HAD-like"/>
    <property type="match status" value="2"/>
</dbReference>
<evidence type="ECO:0000313" key="6">
    <source>
        <dbReference type="EMBL" id="ADI37515.1"/>
    </source>
</evidence>
<dbReference type="EC" id="3.1.3.12" evidence="5"/>